<accession>A0A5J9WSL5</accession>
<feature type="non-terminal residue" evidence="1">
    <location>
        <position position="1"/>
    </location>
</feature>
<proteinExistence type="predicted"/>
<name>A0A5J9WSL5_9POAL</name>
<gene>
    <name evidence="1" type="ORF">EJB05_01740</name>
</gene>
<organism evidence="1 2">
    <name type="scientific">Eragrostis curvula</name>
    <name type="common">weeping love grass</name>
    <dbReference type="NCBI Taxonomy" id="38414"/>
    <lineage>
        <taxon>Eukaryota</taxon>
        <taxon>Viridiplantae</taxon>
        <taxon>Streptophyta</taxon>
        <taxon>Embryophyta</taxon>
        <taxon>Tracheophyta</taxon>
        <taxon>Spermatophyta</taxon>
        <taxon>Magnoliopsida</taxon>
        <taxon>Liliopsida</taxon>
        <taxon>Poales</taxon>
        <taxon>Poaceae</taxon>
        <taxon>PACMAD clade</taxon>
        <taxon>Chloridoideae</taxon>
        <taxon>Eragrostideae</taxon>
        <taxon>Eragrostidinae</taxon>
        <taxon>Eragrostis</taxon>
    </lineage>
</organism>
<dbReference type="AlphaFoldDB" id="A0A5J9WSL5"/>
<dbReference type="Gramene" id="TVU50370">
    <property type="protein sequence ID" value="TVU50370"/>
    <property type="gene ID" value="EJB05_01740"/>
</dbReference>
<comment type="caution">
    <text evidence="1">The sequence shown here is derived from an EMBL/GenBank/DDBJ whole genome shotgun (WGS) entry which is preliminary data.</text>
</comment>
<dbReference type="Proteomes" id="UP000324897">
    <property type="component" value="Chromosome 6"/>
</dbReference>
<evidence type="ECO:0000313" key="1">
    <source>
        <dbReference type="EMBL" id="TVU50370.1"/>
    </source>
</evidence>
<sequence>MAQPFDVGFRVRAVRMTADFGEGSHGKLSSMVCPWRIELRVVGLKNAEEVRRCLVLESRGAAEPNTPIVDSQDGGQGISL</sequence>
<protein>
    <submittedName>
        <fullName evidence="1">Uncharacterized protein</fullName>
    </submittedName>
</protein>
<keyword evidence="2" id="KW-1185">Reference proteome</keyword>
<evidence type="ECO:0000313" key="2">
    <source>
        <dbReference type="Proteomes" id="UP000324897"/>
    </source>
</evidence>
<dbReference type="EMBL" id="RWGY01000002">
    <property type="protein sequence ID" value="TVU50370.1"/>
    <property type="molecule type" value="Genomic_DNA"/>
</dbReference>
<reference evidence="1 2" key="1">
    <citation type="journal article" date="2019" name="Sci. Rep.">
        <title>A high-quality genome of Eragrostis curvula grass provides insights into Poaceae evolution and supports new strategies to enhance forage quality.</title>
        <authorList>
            <person name="Carballo J."/>
            <person name="Santos B.A.C.M."/>
            <person name="Zappacosta D."/>
            <person name="Garbus I."/>
            <person name="Selva J.P."/>
            <person name="Gallo C.A."/>
            <person name="Diaz A."/>
            <person name="Albertini E."/>
            <person name="Caccamo M."/>
            <person name="Echenique V."/>
        </authorList>
    </citation>
    <scope>NUCLEOTIDE SEQUENCE [LARGE SCALE GENOMIC DNA]</scope>
    <source>
        <strain evidence="2">cv. Victoria</strain>
        <tissue evidence="1">Leaf</tissue>
    </source>
</reference>